<feature type="compositionally biased region" description="Basic residues" evidence="1">
    <location>
        <begin position="530"/>
        <end position="539"/>
    </location>
</feature>
<reference evidence="2" key="1">
    <citation type="submission" date="2021-03" db="EMBL/GenBank/DDBJ databases">
        <title>Draft genome sequence of rust myrtle Austropuccinia psidii MF-1, a brazilian biotype.</title>
        <authorList>
            <person name="Quecine M.C."/>
            <person name="Pachon D.M.R."/>
            <person name="Bonatelli M.L."/>
            <person name="Correr F.H."/>
            <person name="Franceschini L.M."/>
            <person name="Leite T.F."/>
            <person name="Margarido G.R.A."/>
            <person name="Almeida C.A."/>
            <person name="Ferrarezi J.A."/>
            <person name="Labate C.A."/>
        </authorList>
    </citation>
    <scope>NUCLEOTIDE SEQUENCE</scope>
    <source>
        <strain evidence="2">MF-1</strain>
    </source>
</reference>
<dbReference type="EMBL" id="AVOT02004872">
    <property type="protein sequence ID" value="MBW0477608.1"/>
    <property type="molecule type" value="Genomic_DNA"/>
</dbReference>
<accession>A0A9Q3GRP6</accession>
<comment type="caution">
    <text evidence="2">The sequence shown here is derived from an EMBL/GenBank/DDBJ whole genome shotgun (WGS) entry which is preliminary data.</text>
</comment>
<dbReference type="Proteomes" id="UP000765509">
    <property type="component" value="Unassembled WGS sequence"/>
</dbReference>
<feature type="region of interest" description="Disordered" evidence="1">
    <location>
        <begin position="372"/>
        <end position="395"/>
    </location>
</feature>
<feature type="compositionally biased region" description="Low complexity" evidence="1">
    <location>
        <begin position="162"/>
        <end position="192"/>
    </location>
</feature>
<organism evidence="2 3">
    <name type="scientific">Austropuccinia psidii MF-1</name>
    <dbReference type="NCBI Taxonomy" id="1389203"/>
    <lineage>
        <taxon>Eukaryota</taxon>
        <taxon>Fungi</taxon>
        <taxon>Dikarya</taxon>
        <taxon>Basidiomycota</taxon>
        <taxon>Pucciniomycotina</taxon>
        <taxon>Pucciniomycetes</taxon>
        <taxon>Pucciniales</taxon>
        <taxon>Sphaerophragmiaceae</taxon>
        <taxon>Austropuccinia</taxon>
    </lineage>
</organism>
<sequence>MDHSIHSTPTRKIHNLVFNQDHPVFKANRQSQPRAKDKSSPSNDDRNDLSVNLELSPSPVRRTGLSSGSATSDVCLTSTGSKVPSISSRRTWSIPSRPRESHRTIVTNTLPRPTQHGPQSGPTSSSTPSKINCSALTHLDGPITPLTKSPTLGDSPPPLPSPLNLSPLQPLLFSHAFDSPPSCASSPRPSSSIKNNKPDHKGKAKAVQPLYSPSKSAQFGSSRVLVPDSADTPQTTHQNEPWEVYEEFYYSDHSLAHSGSASPVELDQTFEGLLCEGYSVEQTKLSGNHASIKPPLAVPISKFFSSNKLNDPHADIDIPTKSLQLHTHQKVDFEETKRQKLLKELGFDDDQTEAASIDPLSSSPIEIIQPSSLRRKACSPRSKKSPSKTKRTTSNIERVTVYSSEWEDPSGFDWILGSEPPNQTGLKQTPENQLRNIGIVVDDKPSSGIAPLMNSWPAAKRHVFLKMAGLASKSSDPNYDSEYDEELVAYRASQAQAWDKLLIKQKRNALNPSKPKIKTWNNRAFWIKKKGSARTKAKARAGVGKKATVKRK</sequence>
<evidence type="ECO:0000313" key="2">
    <source>
        <dbReference type="EMBL" id="MBW0477608.1"/>
    </source>
</evidence>
<name>A0A9Q3GRP6_9BASI</name>
<feature type="compositionally biased region" description="Basic residues" evidence="1">
    <location>
        <begin position="373"/>
        <end position="391"/>
    </location>
</feature>
<feature type="compositionally biased region" description="Basic and acidic residues" evidence="1">
    <location>
        <begin position="34"/>
        <end position="48"/>
    </location>
</feature>
<feature type="region of interest" description="Disordered" evidence="1">
    <location>
        <begin position="25"/>
        <end position="218"/>
    </location>
</feature>
<gene>
    <name evidence="2" type="ORF">O181_017323</name>
</gene>
<evidence type="ECO:0000256" key="1">
    <source>
        <dbReference type="SAM" id="MobiDB-lite"/>
    </source>
</evidence>
<evidence type="ECO:0000313" key="3">
    <source>
        <dbReference type="Proteomes" id="UP000765509"/>
    </source>
</evidence>
<protein>
    <submittedName>
        <fullName evidence="2">Uncharacterized protein</fullName>
    </submittedName>
</protein>
<feature type="compositionally biased region" description="Low complexity" evidence="1">
    <location>
        <begin position="117"/>
        <end position="129"/>
    </location>
</feature>
<feature type="compositionally biased region" description="Polar residues" evidence="1">
    <location>
        <begin position="64"/>
        <end position="94"/>
    </location>
</feature>
<keyword evidence="3" id="KW-1185">Reference proteome</keyword>
<dbReference type="AlphaFoldDB" id="A0A9Q3GRP6"/>
<dbReference type="OrthoDB" id="2504488at2759"/>
<feature type="region of interest" description="Disordered" evidence="1">
    <location>
        <begin position="530"/>
        <end position="552"/>
    </location>
</feature>
<proteinExistence type="predicted"/>